<name>A0A9X3ZGN8_9HYPH</name>
<accession>A0A9X3ZGN8</accession>
<evidence type="ECO:0000313" key="3">
    <source>
        <dbReference type="Proteomes" id="UP001151234"/>
    </source>
</evidence>
<dbReference type="RefSeq" id="WP_267990171.1">
    <property type="nucleotide sequence ID" value="NZ_JAPJZI010000001.1"/>
</dbReference>
<gene>
    <name evidence="2" type="ORF">OQ273_09325</name>
</gene>
<feature type="compositionally biased region" description="Basic and acidic residues" evidence="1">
    <location>
        <begin position="13"/>
        <end position="29"/>
    </location>
</feature>
<dbReference type="AlphaFoldDB" id="A0A9X3ZGN8"/>
<feature type="region of interest" description="Disordered" evidence="1">
    <location>
        <begin position="430"/>
        <end position="451"/>
    </location>
</feature>
<evidence type="ECO:0000313" key="2">
    <source>
        <dbReference type="EMBL" id="MDA5398767.1"/>
    </source>
</evidence>
<keyword evidence="3" id="KW-1185">Reference proteome</keyword>
<feature type="region of interest" description="Disordered" evidence="1">
    <location>
        <begin position="1"/>
        <end position="31"/>
    </location>
</feature>
<dbReference type="Proteomes" id="UP001151234">
    <property type="component" value="Unassembled WGS sequence"/>
</dbReference>
<feature type="region of interest" description="Disordered" evidence="1">
    <location>
        <begin position="48"/>
        <end position="82"/>
    </location>
</feature>
<proteinExistence type="predicted"/>
<reference evidence="2" key="1">
    <citation type="submission" date="2022-11" db="EMBL/GenBank/DDBJ databases">
        <title>Draft genome sequence of Hoeflea poritis E7-10 and Hoeflea prorocentri PM5-8, separated from scleractinian coral Porites lutea and marine dinoflagellate.</title>
        <authorList>
            <person name="Zhang G."/>
            <person name="Wei Q."/>
            <person name="Cai L."/>
        </authorList>
    </citation>
    <scope>NUCLEOTIDE SEQUENCE</scope>
    <source>
        <strain evidence="2">PM5-8</strain>
    </source>
</reference>
<sequence length="464" mass="50652">MARIPIYTAQRSLDTDRGGMPRVQADDHLGGALQGLGRSIAALPFGSRREASDDNQPQQSDDNRPQQRQKQRRQSQGNFGKFRAVADTQTALKQGYVKHLESIRPDGADFYDTFSRDIVEPEITKAVAMFPQEEQSTIRDIILGRAEPVLQRAAEMEREQSASFYEAETDRLAAGILDDVDPSPQSFTDARERLGELMNLSVLPKERARQKAAEFDKELAWTAASRIAGNEPGQLLNGMLGFQSPASGGEGGSTTLMNSGDVARSLTGGDEEAARIVERFIMKAFGQSRSAGEAGEAAVTTAAFLAPGRPYQLGDWATETTKPRRGDLVVLPNGGVGLFDRAADDGNSLVLTANRDGIPVLEPYDRQALDFRRVSKIPPEEFARMAETSRMAFGLTEAMTVTEPDPRFLGLSLTGRLALIADVARLVREPPSSYPGSDAPQQSEDEADGGWVVLDDGRRIRRIR</sequence>
<comment type="caution">
    <text evidence="2">The sequence shown here is derived from an EMBL/GenBank/DDBJ whole genome shotgun (WGS) entry which is preliminary data.</text>
</comment>
<evidence type="ECO:0000256" key="1">
    <source>
        <dbReference type="SAM" id="MobiDB-lite"/>
    </source>
</evidence>
<dbReference type="EMBL" id="JAPJZI010000001">
    <property type="protein sequence ID" value="MDA5398767.1"/>
    <property type="molecule type" value="Genomic_DNA"/>
</dbReference>
<protein>
    <submittedName>
        <fullName evidence="2">Uncharacterized protein</fullName>
    </submittedName>
</protein>
<organism evidence="2 3">
    <name type="scientific">Hoeflea prorocentri</name>
    <dbReference type="NCBI Taxonomy" id="1922333"/>
    <lineage>
        <taxon>Bacteria</taxon>
        <taxon>Pseudomonadati</taxon>
        <taxon>Pseudomonadota</taxon>
        <taxon>Alphaproteobacteria</taxon>
        <taxon>Hyphomicrobiales</taxon>
        <taxon>Rhizobiaceae</taxon>
        <taxon>Hoeflea</taxon>
    </lineage>
</organism>